<dbReference type="AlphaFoldDB" id="A0A8T0J2I8"/>
<proteinExistence type="predicted"/>
<keyword evidence="3" id="KW-1185">Reference proteome</keyword>
<evidence type="ECO:0000313" key="2">
    <source>
        <dbReference type="EMBL" id="KAG0589168.1"/>
    </source>
</evidence>
<organism evidence="2 3">
    <name type="scientific">Ceratodon purpureus</name>
    <name type="common">Fire moss</name>
    <name type="synonym">Dicranum purpureum</name>
    <dbReference type="NCBI Taxonomy" id="3225"/>
    <lineage>
        <taxon>Eukaryota</taxon>
        <taxon>Viridiplantae</taxon>
        <taxon>Streptophyta</taxon>
        <taxon>Embryophyta</taxon>
        <taxon>Bryophyta</taxon>
        <taxon>Bryophytina</taxon>
        <taxon>Bryopsida</taxon>
        <taxon>Dicranidae</taxon>
        <taxon>Pseudoditrichales</taxon>
        <taxon>Ditrichaceae</taxon>
        <taxon>Ceratodon</taxon>
    </lineage>
</organism>
<evidence type="ECO:0000256" key="1">
    <source>
        <dbReference type="SAM" id="MobiDB-lite"/>
    </source>
</evidence>
<accession>A0A8T0J2I8</accession>
<dbReference type="EMBL" id="CM026421">
    <property type="protein sequence ID" value="KAG0589168.1"/>
    <property type="molecule type" value="Genomic_DNA"/>
</dbReference>
<feature type="compositionally biased region" description="Pro residues" evidence="1">
    <location>
        <begin position="40"/>
        <end position="57"/>
    </location>
</feature>
<name>A0A8T0J2I8_CERPU</name>
<gene>
    <name evidence="2" type="ORF">KC19_1G000500</name>
</gene>
<reference evidence="2" key="1">
    <citation type="submission" date="2020-06" db="EMBL/GenBank/DDBJ databases">
        <title>WGS assembly of Ceratodon purpureus strain R40.</title>
        <authorList>
            <person name="Carey S.B."/>
            <person name="Jenkins J."/>
            <person name="Shu S."/>
            <person name="Lovell J.T."/>
            <person name="Sreedasyam A."/>
            <person name="Maumus F."/>
            <person name="Tiley G.P."/>
            <person name="Fernandez-Pozo N."/>
            <person name="Barry K."/>
            <person name="Chen C."/>
            <person name="Wang M."/>
            <person name="Lipzen A."/>
            <person name="Daum C."/>
            <person name="Saski C.A."/>
            <person name="Payton A.C."/>
            <person name="Mcbreen J.C."/>
            <person name="Conrad R.E."/>
            <person name="Kollar L.M."/>
            <person name="Olsson S."/>
            <person name="Huttunen S."/>
            <person name="Landis J.B."/>
            <person name="Wickett N.J."/>
            <person name="Johnson M.G."/>
            <person name="Rensing S.A."/>
            <person name="Grimwood J."/>
            <person name="Schmutz J."/>
            <person name="Mcdaniel S.F."/>
        </authorList>
    </citation>
    <scope>NUCLEOTIDE SEQUENCE</scope>
    <source>
        <strain evidence="2">R40</strain>
    </source>
</reference>
<protein>
    <submittedName>
        <fullName evidence="2">Uncharacterized protein</fullName>
    </submittedName>
</protein>
<feature type="region of interest" description="Disordered" evidence="1">
    <location>
        <begin position="1"/>
        <end position="59"/>
    </location>
</feature>
<evidence type="ECO:0000313" key="3">
    <source>
        <dbReference type="Proteomes" id="UP000822688"/>
    </source>
</evidence>
<sequence>MRSDHYPKSPQPHSLQHKNSKPSVAPHSYFTHNSNLVPSIPSPNRPSYPKSPIPVFNPPNTGSSIKLHCTDCFNLPTTSGDSFELLKKGRTGHVHLHNDTQKIKADTYNMHKTQSS</sequence>
<dbReference type="Proteomes" id="UP000822688">
    <property type="component" value="Chromosome 1"/>
</dbReference>
<comment type="caution">
    <text evidence="2">The sequence shown here is derived from an EMBL/GenBank/DDBJ whole genome shotgun (WGS) entry which is preliminary data.</text>
</comment>